<accession>A0A845BB80</accession>
<keyword evidence="1" id="KW-0547">Nucleotide-binding</keyword>
<feature type="domain" description="AAA+ ATPase" evidence="4">
    <location>
        <begin position="634"/>
        <end position="833"/>
    </location>
</feature>
<keyword evidence="6" id="KW-1185">Reference proteome</keyword>
<dbReference type="Pfam" id="PF13538">
    <property type="entry name" value="UvrD_C_2"/>
    <property type="match status" value="1"/>
</dbReference>
<dbReference type="Gene3D" id="3.40.50.300">
    <property type="entry name" value="P-loop containing nucleotide triphosphate hydrolases"/>
    <property type="match status" value="2"/>
</dbReference>
<dbReference type="InterPro" id="IPR027785">
    <property type="entry name" value="UvrD-like_helicase_C"/>
</dbReference>
<gene>
    <name evidence="5" type="ORF">E0493_11130</name>
</gene>
<dbReference type="SUPFAM" id="SSF52540">
    <property type="entry name" value="P-loop containing nucleoside triphosphate hydrolases"/>
    <property type="match status" value="2"/>
</dbReference>
<dbReference type="Gene3D" id="2.30.30.940">
    <property type="match status" value="1"/>
</dbReference>
<evidence type="ECO:0000313" key="5">
    <source>
        <dbReference type="EMBL" id="MXP63898.1"/>
    </source>
</evidence>
<dbReference type="CDD" id="cd18809">
    <property type="entry name" value="SF1_C_RecD"/>
    <property type="match status" value="1"/>
</dbReference>
<dbReference type="GO" id="GO:0003678">
    <property type="term" value="F:DNA helicase activity"/>
    <property type="evidence" value="ECO:0007669"/>
    <property type="project" value="UniProtKB-ARBA"/>
</dbReference>
<dbReference type="EMBL" id="SNVJ01000008">
    <property type="protein sequence ID" value="MXP63898.1"/>
    <property type="molecule type" value="Genomic_DNA"/>
</dbReference>
<evidence type="ECO:0000256" key="1">
    <source>
        <dbReference type="ARBA" id="ARBA00022741"/>
    </source>
</evidence>
<dbReference type="InterPro" id="IPR027417">
    <property type="entry name" value="P-loop_NTPase"/>
</dbReference>
<evidence type="ECO:0000259" key="4">
    <source>
        <dbReference type="SMART" id="SM00382"/>
    </source>
</evidence>
<proteinExistence type="predicted"/>
<comment type="caution">
    <text evidence="5">The sequence shown here is derived from an EMBL/GenBank/DDBJ whole genome shotgun (WGS) entry which is preliminary data.</text>
</comment>
<evidence type="ECO:0000256" key="3">
    <source>
        <dbReference type="SAM" id="Coils"/>
    </source>
</evidence>
<dbReference type="SMART" id="SM00382">
    <property type="entry name" value="AAA"/>
    <property type="match status" value="1"/>
</dbReference>
<dbReference type="RefSeq" id="WP_160937025.1">
    <property type="nucleotide sequence ID" value="NZ_SNVJ01000008.1"/>
</dbReference>
<name>A0A845BB80_9PROT</name>
<feature type="coiled-coil region" evidence="3">
    <location>
        <begin position="606"/>
        <end position="633"/>
    </location>
</feature>
<dbReference type="Proteomes" id="UP000460715">
    <property type="component" value="Unassembled WGS sequence"/>
</dbReference>
<keyword evidence="5" id="KW-0347">Helicase</keyword>
<reference evidence="5 6" key="1">
    <citation type="submission" date="2019-03" db="EMBL/GenBank/DDBJ databases">
        <title>Roseomonas sp. a novel Roseomonas species isolated from Sea whip Gorgonian.</title>
        <authorList>
            <person name="Li F."/>
            <person name="Pan X."/>
            <person name="Huang S."/>
            <person name="Li Z."/>
            <person name="Meng B."/>
        </authorList>
    </citation>
    <scope>NUCLEOTIDE SEQUENCE [LARGE SCALE GENOMIC DNA]</scope>
    <source>
        <strain evidence="5 6">M0104</strain>
    </source>
</reference>
<dbReference type="GO" id="GO:0005524">
    <property type="term" value="F:ATP binding"/>
    <property type="evidence" value="ECO:0007669"/>
    <property type="project" value="UniProtKB-KW"/>
</dbReference>
<dbReference type="PANTHER" id="PTHR43788">
    <property type="entry name" value="DNA2/NAM7 HELICASE FAMILY MEMBER"/>
    <property type="match status" value="1"/>
</dbReference>
<keyword evidence="2" id="KW-0067">ATP-binding</keyword>
<dbReference type="CDD" id="cd17933">
    <property type="entry name" value="DEXSc_RecD-like"/>
    <property type="match status" value="1"/>
</dbReference>
<dbReference type="OrthoDB" id="1826980at2"/>
<sequence>MIEGARQLSRQHISIRVPWHDRRWDGHVCDDPAANTSCVVLSRIAKDGRADGALAGWAFESLDERDLPPCVEERAGFLSAQDVTLRKQHPYKQMSEATHGHFGVTPLRLEPYSAACVPFGWMLRQAVEGSPKERVKGKAEALRLGYDPSREPDLPFDTSWIQDRDNQVVMLDTFFGALKEEDSLCFFYAKRTPLSEDSRRVIVGVGRVTGVGGLIDYNYERPGPLSGVLWERTVRHSLRPKGGDGFLMPYHELLKLAGRDPSLDLEACVAFAPDGQFSAYSYGAEHLSDDEAIASLLSCAVGLKAAAERVELDVSGPLAWIDRELARLWRARGVHPGLGSALAAFGLPHGGLLAYEIVRVGAKEGAPFDAFAFIDAFVADPSLLPSADGLGFGSSYREKWRLLPPGRKLLLDLIARCCLTEEQAVRAYQPEERTLHPATPDAEILANPYVLFERDEASPDRIDFAVIDRGVFPPDAIRAVRPLPPGTAMADGIDPRRVRGLVTRLLETAASQGGHTLLPLSWIARLSRSTPLDPPCHIDEDVLQINAARLSEALEAATTESGPAYKLARYRDAKALIAREVRRRAAARPHDLQHPWRGLIDRILGLEEGAGEAERAEEARARSEKEAALAQIAAGRLTVLVGPAGSGKTTLLRILCDLPEVSSRGVLLLAPTGKARVRLEEAAGRLGEGKTLAQFLSRLRRYDGRSGRYYVNPQEPREKGYRTVVVDECSMLTEDQLAALFDSLEGVERLVLVGDPRQLPPIGAGRPFVDICRHLAPAESPPVFPRVAPGYAELTIIGRQRGAGRGDVLLARQFSGEALDAGSDEVWDRLKAGSLDHVRTAAWPSLPAVGQVLTDELVRSLGLSGPGDEMGFGLSVGGTGHEGRVFYWPKSPNRDDPGAAAASHDWQVLSPVRASLAGVDALNLAIQRTFRASTREYAEGSGWHVKIPRPAGPQGLLYGDKVINVRNNGRRRTYPKSDPAYVANGDIGVVVGGFKFRNVKYRPKDLEVEFNTQPGIRFTYSRWEFGGDDGSPDLELAYALTVHKTQGSQFGKTFVVVPKDCRPLTRELLYTALTRHRDEVTILHQDDIASLRRFSHPAASEIARRLTDLFDRPDPIDVPFAGAKVTVDRQLLHRTSRGELVQSKSELAIAEKLIAMGVKYTYEQPVVLDGWTRWPDFTIQDDATGVTYYWEHLGMLGDPKYAARWARKRAAYLKEGIRPLTEAGGADRVLVETSEAPGIGLDMLEVERLARIILG</sequence>
<keyword evidence="5" id="KW-0378">Hydrolase</keyword>
<dbReference type="InterPro" id="IPR003593">
    <property type="entry name" value="AAA+_ATPase"/>
</dbReference>
<evidence type="ECO:0000313" key="6">
    <source>
        <dbReference type="Proteomes" id="UP000460715"/>
    </source>
</evidence>
<dbReference type="AlphaFoldDB" id="A0A845BB80"/>
<dbReference type="PANTHER" id="PTHR43788:SF6">
    <property type="entry name" value="DNA HELICASE B"/>
    <property type="match status" value="1"/>
</dbReference>
<evidence type="ECO:0000256" key="2">
    <source>
        <dbReference type="ARBA" id="ARBA00022840"/>
    </source>
</evidence>
<dbReference type="InterPro" id="IPR050534">
    <property type="entry name" value="Coronavir_polyprotein_1ab"/>
</dbReference>
<protein>
    <submittedName>
        <fullName evidence="5">RNA helicase</fullName>
    </submittedName>
</protein>
<dbReference type="Pfam" id="PF13604">
    <property type="entry name" value="AAA_30"/>
    <property type="match status" value="1"/>
</dbReference>
<organism evidence="5 6">
    <name type="scientific">Teichococcus coralli</name>
    <dbReference type="NCBI Taxonomy" id="2545983"/>
    <lineage>
        <taxon>Bacteria</taxon>
        <taxon>Pseudomonadati</taxon>
        <taxon>Pseudomonadota</taxon>
        <taxon>Alphaproteobacteria</taxon>
        <taxon>Acetobacterales</taxon>
        <taxon>Roseomonadaceae</taxon>
        <taxon>Roseomonas</taxon>
    </lineage>
</organism>
<keyword evidence="3" id="KW-0175">Coiled coil</keyword>